<keyword evidence="2" id="KW-0233">DNA recombination</keyword>
<dbReference type="Pfam" id="PF00239">
    <property type="entry name" value="Resolvase"/>
    <property type="match status" value="1"/>
</dbReference>
<dbReference type="CDD" id="cd00338">
    <property type="entry name" value="Ser_Recombinase"/>
    <property type="match status" value="1"/>
</dbReference>
<dbReference type="InterPro" id="IPR011109">
    <property type="entry name" value="DNA_bind_recombinase_dom"/>
</dbReference>
<dbReference type="RefSeq" id="WP_145283338.1">
    <property type="nucleotide sequence ID" value="NZ_CP036291.1"/>
</dbReference>
<dbReference type="GO" id="GO:0000150">
    <property type="term" value="F:DNA strand exchange activity"/>
    <property type="evidence" value="ECO:0007669"/>
    <property type="project" value="InterPro"/>
</dbReference>
<protein>
    <submittedName>
        <fullName evidence="6">Recombinase</fullName>
    </submittedName>
</protein>
<proteinExistence type="predicted"/>
<dbReference type="Proteomes" id="UP000317429">
    <property type="component" value="Chromosome"/>
</dbReference>
<sequence>MILLNPPLEARDGHTLRVLAICRISSTDAAKQDVRSLDDQENLIRNWVASHWEGPADMKVIAGRGSGERLDRQESRDAEDALETRQYDLVISEDLGRIFRRMQAFEFCEIAEDYDTRVIALNDHVDTGAEGWRISAFFASMRHEMYNADTANRIRRTHNNRFRQGGVVQFVIFGYEKPLGAKNDIELRKADGAEAIYDRWFSMLEEGASFAEVADWLNAENVPVGKYCRGTRWTGEMVSRTSRDPLLKGQRVRNRVVTKRVNSTGRRRSVRQEPEGWIIRECPHLQMIDPNRFDRVGRMLKKRNAKNSRKRSGSSDPRAHVPRKRTLWPGQHLKCGVCGRTLGHFGTKERPTLMCSGADEYRCWNSVCLNAKVAGEKLSEAIMAAVSGLPEFDTELLARVEAQADEAFTERGAALATAQRAADSARRRVDNLAEAVAASGCSAVLLDHLRTAEDRCREMTAEVSRLERLGAERTPAPSIERVRAAAMNSVAGLAIESQEFGRVMHDLAPEITVYPVRGVDGGRIHFRAVVRLDASCFAENLDEMPSAQDALRIELEVDLFDPPKPMAVLNQAVAMLCADGAKMKQREAAAALGTSQPAVQRALKLHRLMQELGLGSPWRQVLTPPEDDSKLRRYRHPRYRFEPLEGFPRMLSGGAPSPPS</sequence>
<dbReference type="PANTHER" id="PTHR30461">
    <property type="entry name" value="DNA-INVERTASE FROM LAMBDOID PROPHAGE"/>
    <property type="match status" value="1"/>
</dbReference>
<accession>A0A518DAA8</accession>
<feature type="domain" description="Resolvase/invertase-type recombinase catalytic" evidence="5">
    <location>
        <begin position="18"/>
        <end position="167"/>
    </location>
</feature>
<dbReference type="OrthoDB" id="210736at2"/>
<keyword evidence="7" id="KW-1185">Reference proteome</keyword>
<dbReference type="InterPro" id="IPR038109">
    <property type="entry name" value="DNA_bind_recomb_sf"/>
</dbReference>
<evidence type="ECO:0000313" key="7">
    <source>
        <dbReference type="Proteomes" id="UP000317429"/>
    </source>
</evidence>
<dbReference type="SMART" id="SM00857">
    <property type="entry name" value="Resolvase"/>
    <property type="match status" value="1"/>
</dbReference>
<dbReference type="InterPro" id="IPR050639">
    <property type="entry name" value="SSR_resolvase"/>
</dbReference>
<evidence type="ECO:0000256" key="4">
    <source>
        <dbReference type="SAM" id="MobiDB-lite"/>
    </source>
</evidence>
<dbReference type="PANTHER" id="PTHR30461:SF2">
    <property type="entry name" value="SERINE RECOMBINASE PINE-RELATED"/>
    <property type="match status" value="1"/>
</dbReference>
<dbReference type="KEGG" id="pnd:Pla175_18050"/>
<dbReference type="GO" id="GO:0003677">
    <property type="term" value="F:DNA binding"/>
    <property type="evidence" value="ECO:0007669"/>
    <property type="project" value="UniProtKB-KW"/>
</dbReference>
<name>A0A518DAA8_9BACT</name>
<reference evidence="6 7" key="1">
    <citation type="submission" date="2019-02" db="EMBL/GenBank/DDBJ databases">
        <title>Deep-cultivation of Planctomycetes and their phenomic and genomic characterization uncovers novel biology.</title>
        <authorList>
            <person name="Wiegand S."/>
            <person name="Jogler M."/>
            <person name="Boedeker C."/>
            <person name="Pinto D."/>
            <person name="Vollmers J."/>
            <person name="Rivas-Marin E."/>
            <person name="Kohn T."/>
            <person name="Peeters S.H."/>
            <person name="Heuer A."/>
            <person name="Rast P."/>
            <person name="Oberbeckmann S."/>
            <person name="Bunk B."/>
            <person name="Jeske O."/>
            <person name="Meyerdierks A."/>
            <person name="Storesund J.E."/>
            <person name="Kallscheuer N."/>
            <person name="Luecker S."/>
            <person name="Lage O.M."/>
            <person name="Pohl T."/>
            <person name="Merkel B.J."/>
            <person name="Hornburger P."/>
            <person name="Mueller R.-W."/>
            <person name="Bruemmer F."/>
            <person name="Labrenz M."/>
            <person name="Spormann A.M."/>
            <person name="Op den Camp H."/>
            <person name="Overmann J."/>
            <person name="Amann R."/>
            <person name="Jetten M.S.M."/>
            <person name="Mascher T."/>
            <person name="Medema M.H."/>
            <person name="Devos D.P."/>
            <person name="Kaster A.-K."/>
            <person name="Ovreas L."/>
            <person name="Rohde M."/>
            <person name="Galperin M.Y."/>
            <person name="Jogler C."/>
        </authorList>
    </citation>
    <scope>NUCLEOTIDE SEQUENCE [LARGE SCALE GENOMIC DNA]</scope>
    <source>
        <strain evidence="6 7">Pla175</strain>
    </source>
</reference>
<dbReference type="InterPro" id="IPR006119">
    <property type="entry name" value="Resolv_N"/>
</dbReference>
<feature type="compositionally biased region" description="Basic residues" evidence="4">
    <location>
        <begin position="301"/>
        <end position="312"/>
    </location>
</feature>
<dbReference type="Gene3D" id="3.40.50.1390">
    <property type="entry name" value="Resolvase, N-terminal catalytic domain"/>
    <property type="match status" value="1"/>
</dbReference>
<evidence type="ECO:0000256" key="1">
    <source>
        <dbReference type="ARBA" id="ARBA00023125"/>
    </source>
</evidence>
<dbReference type="InterPro" id="IPR036162">
    <property type="entry name" value="Resolvase-like_N_sf"/>
</dbReference>
<organism evidence="6 7">
    <name type="scientific">Pirellulimonas nuda</name>
    <dbReference type="NCBI Taxonomy" id="2528009"/>
    <lineage>
        <taxon>Bacteria</taxon>
        <taxon>Pseudomonadati</taxon>
        <taxon>Planctomycetota</taxon>
        <taxon>Planctomycetia</taxon>
        <taxon>Pirellulales</taxon>
        <taxon>Lacipirellulaceae</taxon>
        <taxon>Pirellulimonas</taxon>
    </lineage>
</organism>
<feature type="region of interest" description="Disordered" evidence="4">
    <location>
        <begin position="301"/>
        <end position="322"/>
    </location>
</feature>
<dbReference type="Gene3D" id="3.90.1750.20">
    <property type="entry name" value="Putative Large Serine Recombinase, Chain B, Domain 2"/>
    <property type="match status" value="1"/>
</dbReference>
<evidence type="ECO:0000259" key="5">
    <source>
        <dbReference type="SMART" id="SM00857"/>
    </source>
</evidence>
<keyword evidence="3" id="KW-0175">Coiled coil</keyword>
<dbReference type="AlphaFoldDB" id="A0A518DAA8"/>
<gene>
    <name evidence="6" type="ORF">Pla175_18050</name>
</gene>
<evidence type="ECO:0000256" key="3">
    <source>
        <dbReference type="SAM" id="Coils"/>
    </source>
</evidence>
<evidence type="ECO:0000313" key="6">
    <source>
        <dbReference type="EMBL" id="QDU88427.1"/>
    </source>
</evidence>
<dbReference type="SUPFAM" id="SSF53041">
    <property type="entry name" value="Resolvase-like"/>
    <property type="match status" value="1"/>
</dbReference>
<dbReference type="Pfam" id="PF07508">
    <property type="entry name" value="Recombinase"/>
    <property type="match status" value="1"/>
</dbReference>
<feature type="coiled-coil region" evidence="3">
    <location>
        <begin position="415"/>
        <end position="469"/>
    </location>
</feature>
<dbReference type="EMBL" id="CP036291">
    <property type="protein sequence ID" value="QDU88427.1"/>
    <property type="molecule type" value="Genomic_DNA"/>
</dbReference>
<keyword evidence="1" id="KW-0238">DNA-binding</keyword>
<evidence type="ECO:0000256" key="2">
    <source>
        <dbReference type="ARBA" id="ARBA00023172"/>
    </source>
</evidence>